<evidence type="ECO:0000256" key="5">
    <source>
        <dbReference type="ARBA" id="ARBA00022727"/>
    </source>
</evidence>
<keyword evidence="8 12" id="KW-0067">ATP-binding</keyword>
<keyword evidence="6 12" id="KW-0547">Nucleotide-binding</keyword>
<dbReference type="GO" id="GO:0005524">
    <property type="term" value="F:ATP binding"/>
    <property type="evidence" value="ECO:0007669"/>
    <property type="project" value="UniProtKB-UniRule"/>
</dbReference>
<dbReference type="AlphaFoldDB" id="A0A540VT28"/>
<dbReference type="GO" id="GO:0004798">
    <property type="term" value="F:dTMP kinase activity"/>
    <property type="evidence" value="ECO:0007669"/>
    <property type="project" value="UniProtKB-UniRule"/>
</dbReference>
<sequence>MNTAPQLITVEGIEGAGKSTAIDTIAGWLIGQGHRVVTTREPGGTALGEELRSMLLTHRAEGMAPDTEVLLMFAARAEHVARVIQPALAAGQWVVCDRFVDASIAYQGGGRGLGADRVEALAQWALADFMPTLTLWLDVPVEEGLRRAAGRSTPDRFESEKTRFFEAVRSSYAQLAKAQGDRIVRIDAGVPLEEVTQAITTTLEARIARR</sequence>
<evidence type="ECO:0000256" key="3">
    <source>
        <dbReference type="ARBA" id="ARBA00017144"/>
    </source>
</evidence>
<dbReference type="EMBL" id="VIFK01000033">
    <property type="protein sequence ID" value="TQE99908.1"/>
    <property type="molecule type" value="Genomic_DNA"/>
</dbReference>
<dbReference type="FunFam" id="3.40.50.300:FF:000225">
    <property type="entry name" value="Thymidylate kinase"/>
    <property type="match status" value="1"/>
</dbReference>
<gene>
    <name evidence="12" type="primary">tmk</name>
    <name evidence="14" type="ORF">FKY71_06205</name>
</gene>
<keyword evidence="5 12" id="KW-0545">Nucleotide biosynthesis</keyword>
<dbReference type="PANTHER" id="PTHR10344:SF4">
    <property type="entry name" value="UMP-CMP KINASE 2, MITOCHONDRIAL"/>
    <property type="match status" value="1"/>
</dbReference>
<dbReference type="SUPFAM" id="SSF52540">
    <property type="entry name" value="P-loop containing nucleoside triphosphate hydrolases"/>
    <property type="match status" value="1"/>
</dbReference>
<protein>
    <recommendedName>
        <fullName evidence="3 12">Thymidylate kinase</fullName>
        <ecNumber evidence="2 12">2.7.4.9</ecNumber>
    </recommendedName>
    <alternativeName>
        <fullName evidence="9 12">dTMP kinase</fullName>
    </alternativeName>
</protein>
<dbReference type="GO" id="GO:0005829">
    <property type="term" value="C:cytosol"/>
    <property type="evidence" value="ECO:0007669"/>
    <property type="project" value="TreeGrafter"/>
</dbReference>
<evidence type="ECO:0000256" key="2">
    <source>
        <dbReference type="ARBA" id="ARBA00012980"/>
    </source>
</evidence>
<evidence type="ECO:0000313" key="15">
    <source>
        <dbReference type="Proteomes" id="UP000315400"/>
    </source>
</evidence>
<comment type="catalytic activity">
    <reaction evidence="10 12">
        <text>dTMP + ATP = dTDP + ADP</text>
        <dbReference type="Rhea" id="RHEA:13517"/>
        <dbReference type="ChEBI" id="CHEBI:30616"/>
        <dbReference type="ChEBI" id="CHEBI:58369"/>
        <dbReference type="ChEBI" id="CHEBI:63528"/>
        <dbReference type="ChEBI" id="CHEBI:456216"/>
        <dbReference type="EC" id="2.7.4.9"/>
    </reaction>
</comment>
<feature type="binding site" evidence="12">
    <location>
        <begin position="12"/>
        <end position="19"/>
    </location>
    <ligand>
        <name>ATP</name>
        <dbReference type="ChEBI" id="CHEBI:30616"/>
    </ligand>
</feature>
<accession>A0A540VT28</accession>
<dbReference type="GO" id="GO:0006227">
    <property type="term" value="P:dUDP biosynthetic process"/>
    <property type="evidence" value="ECO:0007669"/>
    <property type="project" value="TreeGrafter"/>
</dbReference>
<evidence type="ECO:0000256" key="8">
    <source>
        <dbReference type="ARBA" id="ARBA00022840"/>
    </source>
</evidence>
<evidence type="ECO:0000256" key="6">
    <source>
        <dbReference type="ARBA" id="ARBA00022741"/>
    </source>
</evidence>
<dbReference type="InterPro" id="IPR039430">
    <property type="entry name" value="Thymidylate_kin-like_dom"/>
</dbReference>
<comment type="caution">
    <text evidence="14">The sequence shown here is derived from an EMBL/GenBank/DDBJ whole genome shotgun (WGS) entry which is preliminary data.</text>
</comment>
<dbReference type="GO" id="GO:0006235">
    <property type="term" value="P:dTTP biosynthetic process"/>
    <property type="evidence" value="ECO:0007669"/>
    <property type="project" value="UniProtKB-UniRule"/>
</dbReference>
<comment type="similarity">
    <text evidence="1 12">Belongs to the thymidylate kinase family.</text>
</comment>
<evidence type="ECO:0000256" key="9">
    <source>
        <dbReference type="ARBA" id="ARBA00029962"/>
    </source>
</evidence>
<organism evidence="14 15">
    <name type="scientific">Spiribacter salinus</name>
    <dbReference type="NCBI Taxonomy" id="1335746"/>
    <lineage>
        <taxon>Bacteria</taxon>
        <taxon>Pseudomonadati</taxon>
        <taxon>Pseudomonadota</taxon>
        <taxon>Gammaproteobacteria</taxon>
        <taxon>Chromatiales</taxon>
        <taxon>Ectothiorhodospiraceae</taxon>
        <taxon>Spiribacter</taxon>
    </lineage>
</organism>
<dbReference type="HAMAP" id="MF_00165">
    <property type="entry name" value="Thymidylate_kinase"/>
    <property type="match status" value="1"/>
</dbReference>
<dbReference type="Gene3D" id="3.40.50.300">
    <property type="entry name" value="P-loop containing nucleotide triphosphate hydrolases"/>
    <property type="match status" value="1"/>
</dbReference>
<dbReference type="PANTHER" id="PTHR10344">
    <property type="entry name" value="THYMIDYLATE KINASE"/>
    <property type="match status" value="1"/>
</dbReference>
<proteinExistence type="inferred from homology"/>
<dbReference type="Pfam" id="PF02223">
    <property type="entry name" value="Thymidylate_kin"/>
    <property type="match status" value="1"/>
</dbReference>
<reference evidence="14 15" key="1">
    <citation type="submission" date="2019-06" db="EMBL/GenBank/DDBJ databases">
        <title>Metagenome assembled Genome of Spiribacter salinus SL48-SHIP from the microbial mat of Salt Lake 48 (Novosibirsk region, Russia).</title>
        <authorList>
            <person name="Shipova A."/>
            <person name="Rozanov A.S."/>
            <person name="Bryanskaya A.V."/>
            <person name="Peltek S.E."/>
        </authorList>
    </citation>
    <scope>NUCLEOTIDE SEQUENCE [LARGE SCALE GENOMIC DNA]</scope>
    <source>
        <strain evidence="14">SL48-SHIP-2</strain>
    </source>
</reference>
<comment type="function">
    <text evidence="11 12">Phosphorylation of dTMP to form dTDP in both de novo and salvage pathways of dTTP synthesis.</text>
</comment>
<feature type="domain" description="Thymidylate kinase-like" evidence="13">
    <location>
        <begin position="10"/>
        <end position="199"/>
    </location>
</feature>
<evidence type="ECO:0000256" key="11">
    <source>
        <dbReference type="ARBA" id="ARBA00057735"/>
    </source>
</evidence>
<dbReference type="GO" id="GO:0006233">
    <property type="term" value="P:dTDP biosynthetic process"/>
    <property type="evidence" value="ECO:0007669"/>
    <property type="project" value="InterPro"/>
</dbReference>
<dbReference type="InterPro" id="IPR027417">
    <property type="entry name" value="P-loop_NTPase"/>
</dbReference>
<evidence type="ECO:0000256" key="10">
    <source>
        <dbReference type="ARBA" id="ARBA00048743"/>
    </source>
</evidence>
<dbReference type="EC" id="2.7.4.9" evidence="2 12"/>
<dbReference type="InterPro" id="IPR018094">
    <property type="entry name" value="Thymidylate_kinase"/>
</dbReference>
<keyword evidence="4 12" id="KW-0808">Transferase</keyword>
<dbReference type="STRING" id="1260251.SPISAL_04040"/>
<dbReference type="NCBIfam" id="TIGR00041">
    <property type="entry name" value="DTMP_kinase"/>
    <property type="match status" value="1"/>
</dbReference>
<evidence type="ECO:0000313" key="14">
    <source>
        <dbReference type="EMBL" id="TQE99908.1"/>
    </source>
</evidence>
<evidence type="ECO:0000256" key="12">
    <source>
        <dbReference type="HAMAP-Rule" id="MF_00165"/>
    </source>
</evidence>
<evidence type="ECO:0000256" key="4">
    <source>
        <dbReference type="ARBA" id="ARBA00022679"/>
    </source>
</evidence>
<evidence type="ECO:0000259" key="13">
    <source>
        <dbReference type="Pfam" id="PF02223"/>
    </source>
</evidence>
<name>A0A540VT28_9GAMM</name>
<keyword evidence="7 12" id="KW-0418">Kinase</keyword>
<evidence type="ECO:0000256" key="1">
    <source>
        <dbReference type="ARBA" id="ARBA00009776"/>
    </source>
</evidence>
<evidence type="ECO:0000256" key="7">
    <source>
        <dbReference type="ARBA" id="ARBA00022777"/>
    </source>
</evidence>
<dbReference type="Proteomes" id="UP000315400">
    <property type="component" value="Unassembled WGS sequence"/>
</dbReference>
<dbReference type="CDD" id="cd01672">
    <property type="entry name" value="TMPK"/>
    <property type="match status" value="1"/>
</dbReference>